<protein>
    <submittedName>
        <fullName evidence="2">Uncharacterized protein</fullName>
    </submittedName>
</protein>
<sequence length="164" mass="18696">MPGKKADKVIMAPPRVKLSKRLTDISNRLHSSPIAATMQVVAAQMQTSWEKKRKEKETKFLQSAKSDLDKCIASRLEEYNTAVAEINAAYDKFVLEYAQMDDHIRRLWLQLQQEQQKLLALSEKKNKTMSDNDRDRETGQVKGMAIAKKAVEDFGKLVASLEEI</sequence>
<dbReference type="Proteomes" id="UP001215151">
    <property type="component" value="Unassembled WGS sequence"/>
</dbReference>
<dbReference type="EMBL" id="JAPEVG010001030">
    <property type="protein sequence ID" value="KAJ8454192.1"/>
    <property type="molecule type" value="Genomic_DNA"/>
</dbReference>
<evidence type="ECO:0000313" key="3">
    <source>
        <dbReference type="Proteomes" id="UP001215151"/>
    </source>
</evidence>
<gene>
    <name evidence="2" type="ORF">ONZ51_g13173</name>
</gene>
<reference evidence="2" key="1">
    <citation type="submission" date="2022-11" db="EMBL/GenBank/DDBJ databases">
        <title>Genome Sequence of Cubamyces cubensis.</title>
        <authorList>
            <person name="Buettner E."/>
        </authorList>
    </citation>
    <scope>NUCLEOTIDE SEQUENCE</scope>
    <source>
        <strain evidence="2">MPL-01</strain>
    </source>
</reference>
<evidence type="ECO:0000313" key="2">
    <source>
        <dbReference type="EMBL" id="KAJ8454192.1"/>
    </source>
</evidence>
<name>A0AAD7X436_9APHY</name>
<organism evidence="2 3">
    <name type="scientific">Trametes cubensis</name>
    <dbReference type="NCBI Taxonomy" id="1111947"/>
    <lineage>
        <taxon>Eukaryota</taxon>
        <taxon>Fungi</taxon>
        <taxon>Dikarya</taxon>
        <taxon>Basidiomycota</taxon>
        <taxon>Agaricomycotina</taxon>
        <taxon>Agaricomycetes</taxon>
        <taxon>Polyporales</taxon>
        <taxon>Polyporaceae</taxon>
        <taxon>Trametes</taxon>
    </lineage>
</organism>
<comment type="caution">
    <text evidence="2">The sequence shown here is derived from an EMBL/GenBank/DDBJ whole genome shotgun (WGS) entry which is preliminary data.</text>
</comment>
<evidence type="ECO:0000256" key="1">
    <source>
        <dbReference type="SAM" id="MobiDB-lite"/>
    </source>
</evidence>
<keyword evidence="3" id="KW-1185">Reference proteome</keyword>
<dbReference type="AlphaFoldDB" id="A0AAD7X436"/>
<feature type="region of interest" description="Disordered" evidence="1">
    <location>
        <begin position="122"/>
        <end position="141"/>
    </location>
</feature>
<feature type="compositionally biased region" description="Basic and acidic residues" evidence="1">
    <location>
        <begin position="122"/>
        <end position="139"/>
    </location>
</feature>
<proteinExistence type="predicted"/>
<accession>A0AAD7X436</accession>